<name>U5N5F1_9BURK</name>
<evidence type="ECO:0000256" key="2">
    <source>
        <dbReference type="ARBA" id="ARBA00021975"/>
    </source>
</evidence>
<dbReference type="InterPro" id="IPR002099">
    <property type="entry name" value="MutL/Mlh/PMS"/>
</dbReference>
<dbReference type="InterPro" id="IPR014790">
    <property type="entry name" value="MutL_C"/>
</dbReference>
<dbReference type="FunFam" id="3.30.565.10:FF:000003">
    <property type="entry name" value="DNA mismatch repair endonuclease MutL"/>
    <property type="match status" value="1"/>
</dbReference>
<dbReference type="InterPro" id="IPR042120">
    <property type="entry name" value="MutL_C_dimsub"/>
</dbReference>
<dbReference type="Gene3D" id="3.30.230.10">
    <property type="match status" value="1"/>
</dbReference>
<evidence type="ECO:0000256" key="6">
    <source>
        <dbReference type="SAM" id="MobiDB-lite"/>
    </source>
</evidence>
<feature type="domain" description="MutL C-terminal dimerisation" evidence="7">
    <location>
        <begin position="476"/>
        <end position="630"/>
    </location>
</feature>
<protein>
    <recommendedName>
        <fullName evidence="2 5">DNA mismatch repair protein MutL</fullName>
    </recommendedName>
</protein>
<dbReference type="InterPro" id="IPR020568">
    <property type="entry name" value="Ribosomal_Su5_D2-typ_SF"/>
</dbReference>
<evidence type="ECO:0000256" key="5">
    <source>
        <dbReference type="HAMAP-Rule" id="MF_00149"/>
    </source>
</evidence>
<feature type="domain" description="DNA mismatch repair protein S5" evidence="8">
    <location>
        <begin position="254"/>
        <end position="375"/>
    </location>
</feature>
<accession>U5N5F1</accession>
<dbReference type="GO" id="GO:0032300">
    <property type="term" value="C:mismatch repair complex"/>
    <property type="evidence" value="ECO:0007669"/>
    <property type="project" value="InterPro"/>
</dbReference>
<evidence type="ECO:0000259" key="7">
    <source>
        <dbReference type="SMART" id="SM00853"/>
    </source>
</evidence>
<dbReference type="Gene3D" id="3.30.565.10">
    <property type="entry name" value="Histidine kinase-like ATPase, C-terminal domain"/>
    <property type="match status" value="1"/>
</dbReference>
<dbReference type="PANTHER" id="PTHR10073">
    <property type="entry name" value="DNA MISMATCH REPAIR PROTEIN MLH, PMS, MUTL"/>
    <property type="match status" value="1"/>
</dbReference>
<dbReference type="Gene3D" id="3.30.1540.20">
    <property type="entry name" value="MutL, C-terminal domain, dimerisation subdomain"/>
    <property type="match status" value="1"/>
</dbReference>
<dbReference type="Gene3D" id="3.30.1370.100">
    <property type="entry name" value="MutL, C-terminal domain, regulatory subdomain"/>
    <property type="match status" value="1"/>
</dbReference>
<dbReference type="EMBL" id="CP004885">
    <property type="protein sequence ID" value="AGX86582.1"/>
    <property type="molecule type" value="Genomic_DNA"/>
</dbReference>
<comment type="similarity">
    <text evidence="1 5">Belongs to the DNA mismatch repair MutL/HexB family.</text>
</comment>
<dbReference type="InterPro" id="IPR013507">
    <property type="entry name" value="DNA_mismatch_S5_2-like"/>
</dbReference>
<feature type="compositionally biased region" description="Pro residues" evidence="6">
    <location>
        <begin position="396"/>
        <end position="411"/>
    </location>
</feature>
<organism evidence="9 10">
    <name type="scientific">Candidatus Symbiobacter mobilis CR</name>
    <dbReference type="NCBI Taxonomy" id="946483"/>
    <lineage>
        <taxon>Bacteria</taxon>
        <taxon>Pseudomonadati</taxon>
        <taxon>Pseudomonadota</taxon>
        <taxon>Betaproteobacteria</taxon>
        <taxon>Burkholderiales</taxon>
        <taxon>Comamonadaceae</taxon>
    </lineage>
</organism>
<dbReference type="KEGG" id="cbx:Cenrod_0467"/>
<dbReference type="Proteomes" id="UP000017184">
    <property type="component" value="Chromosome"/>
</dbReference>
<dbReference type="PATRIC" id="fig|946483.4.peg.467"/>
<dbReference type="SMART" id="SM00853">
    <property type="entry name" value="MutL_C"/>
    <property type="match status" value="1"/>
</dbReference>
<dbReference type="HOGENOM" id="CLU_004131_4_2_4"/>
<dbReference type="HAMAP" id="MF_00149">
    <property type="entry name" value="DNA_mis_repair"/>
    <property type="match status" value="1"/>
</dbReference>
<dbReference type="InterPro" id="IPR038973">
    <property type="entry name" value="MutL/Mlh/Pms-like"/>
</dbReference>
<feature type="region of interest" description="Disordered" evidence="6">
    <location>
        <begin position="392"/>
        <end position="413"/>
    </location>
</feature>
<dbReference type="NCBIfam" id="NF000949">
    <property type="entry name" value="PRK00095.1-2"/>
    <property type="match status" value="1"/>
</dbReference>
<comment type="function">
    <text evidence="5">This protein is involved in the repair of mismatches in DNA. It is required for dam-dependent methyl-directed DNA mismatch repair. May act as a 'molecular matchmaker', a protein that promotes the formation of a stable complex between two or more DNA-binding proteins in an ATP-dependent manner without itself being part of a final effector complex.</text>
</comment>
<dbReference type="InterPro" id="IPR020667">
    <property type="entry name" value="DNA_mismatch_repair_MutL"/>
</dbReference>
<dbReference type="Pfam" id="PF13589">
    <property type="entry name" value="HATPase_c_3"/>
    <property type="match status" value="1"/>
</dbReference>
<evidence type="ECO:0000313" key="9">
    <source>
        <dbReference type="EMBL" id="AGX86582.1"/>
    </source>
</evidence>
<dbReference type="GO" id="GO:0016887">
    <property type="term" value="F:ATP hydrolysis activity"/>
    <property type="evidence" value="ECO:0007669"/>
    <property type="project" value="InterPro"/>
</dbReference>
<dbReference type="SUPFAM" id="SSF54211">
    <property type="entry name" value="Ribosomal protein S5 domain 2-like"/>
    <property type="match status" value="1"/>
</dbReference>
<dbReference type="PROSITE" id="PS00058">
    <property type="entry name" value="DNA_MISMATCH_REPAIR_1"/>
    <property type="match status" value="1"/>
</dbReference>
<dbReference type="GO" id="GO:0006298">
    <property type="term" value="P:mismatch repair"/>
    <property type="evidence" value="ECO:0007669"/>
    <property type="project" value="UniProtKB-UniRule"/>
</dbReference>
<dbReference type="GO" id="GO:0005524">
    <property type="term" value="F:ATP binding"/>
    <property type="evidence" value="ECO:0007669"/>
    <property type="project" value="InterPro"/>
</dbReference>
<keyword evidence="3 5" id="KW-0227">DNA damage</keyword>
<dbReference type="STRING" id="946483.Cenrod_0467"/>
<evidence type="ECO:0000313" key="10">
    <source>
        <dbReference type="Proteomes" id="UP000017184"/>
    </source>
</evidence>
<dbReference type="SUPFAM" id="SSF118116">
    <property type="entry name" value="DNA mismatch repair protein MutL"/>
    <property type="match status" value="1"/>
</dbReference>
<dbReference type="GO" id="GO:0140664">
    <property type="term" value="F:ATP-dependent DNA damage sensor activity"/>
    <property type="evidence" value="ECO:0007669"/>
    <property type="project" value="InterPro"/>
</dbReference>
<dbReference type="InterPro" id="IPR014762">
    <property type="entry name" value="DNA_mismatch_repair_CS"/>
</dbReference>
<feature type="region of interest" description="Disordered" evidence="6">
    <location>
        <begin position="444"/>
        <end position="470"/>
    </location>
</feature>
<proteinExistence type="inferred from homology"/>
<dbReference type="CDD" id="cd03482">
    <property type="entry name" value="MutL_Trans_MutL"/>
    <property type="match status" value="1"/>
</dbReference>
<feature type="compositionally biased region" description="Low complexity" evidence="6">
    <location>
        <begin position="447"/>
        <end position="466"/>
    </location>
</feature>
<dbReference type="GO" id="GO:0030983">
    <property type="term" value="F:mismatched DNA binding"/>
    <property type="evidence" value="ECO:0007669"/>
    <property type="project" value="InterPro"/>
</dbReference>
<sequence>MWERESRIVAELRAQGNGVTALDGIRKLPSFSSSYSMPPLRNPIRELPDLLISQIAAGEVVERPACVVRELLDNAIDAGATQIDVRLAAGGVRRIIVEDDGCGIPQEELPLAFRRHATSKIASLSDLESVGTLGFRGEALAAVSSIAQCLITSRAVGQSMAYVLDAATGVLQPAARAQGTTIDVQELFFSTPARRKFLKSTATELAHCIESLRRHALAHPEVGFALWHDGKLVEQFPRLGEGTHADLPAFEERIAHVLGAEFVEQSVWIDPPANAVPGVRVWGRAGLEDAGRARSDRQYCYVNGRYVRDRVIAHALRSAYQDVLHEQRKPVHTLYVEIDPQRVDFNVHPTKIEVRFREGQAVYGAVRHAVEDALRCAHPTARAATVVAMHRGLDTPLPPNSAPAQPTPPSAPMQRRVVYDTQQHFDAVGIAHGVEALQKLWSPAPSPAAVGSPQQSDSGQSDMGEQPSTTQPLGFALAQLHGVYILAQNTLGLVIVDMHAAHERIVYEQLKQQWGALRVDGTQTDACPRLPVQRLLIPASFAASPIELATAQTHEHTLSALGMEVGQISARSLAIRAVPSALAQGDVVALARDVLADLAEFDASTALERGHQRLLATMACHGAVRAHRNLGIDEMNALLRTMEQTDRAHVCNHGRPTWKQLTMQDLDAMLLRGR</sequence>
<keyword evidence="10" id="KW-1185">Reference proteome</keyword>
<dbReference type="eggNOG" id="COG0323">
    <property type="taxonomic scope" value="Bacteria"/>
</dbReference>
<dbReference type="AlphaFoldDB" id="U5N5F1"/>
<dbReference type="SMART" id="SM01340">
    <property type="entry name" value="DNA_mis_repair"/>
    <property type="match status" value="1"/>
</dbReference>
<evidence type="ECO:0000256" key="4">
    <source>
        <dbReference type="ARBA" id="ARBA00023204"/>
    </source>
</evidence>
<dbReference type="InterPro" id="IPR042121">
    <property type="entry name" value="MutL_C_regsub"/>
</dbReference>
<dbReference type="SUPFAM" id="SSF55874">
    <property type="entry name" value="ATPase domain of HSP90 chaperone/DNA topoisomerase II/histidine kinase"/>
    <property type="match status" value="1"/>
</dbReference>
<dbReference type="PANTHER" id="PTHR10073:SF12">
    <property type="entry name" value="DNA MISMATCH REPAIR PROTEIN MLH1"/>
    <property type="match status" value="1"/>
</dbReference>
<dbReference type="Pfam" id="PF01119">
    <property type="entry name" value="DNA_mis_repair"/>
    <property type="match status" value="1"/>
</dbReference>
<dbReference type="Pfam" id="PF08676">
    <property type="entry name" value="MutL_C"/>
    <property type="match status" value="1"/>
</dbReference>
<evidence type="ECO:0000259" key="8">
    <source>
        <dbReference type="SMART" id="SM01340"/>
    </source>
</evidence>
<reference evidence="9 10" key="1">
    <citation type="journal article" date="2013" name="Genome Biol.">
        <title>Genomic analysis reveals key aspects of prokaryotic symbiosis in the phototrophic consortium "Chlorochromatium aggregatum".</title>
        <authorList>
            <person name="Liu Z."/>
            <person name="Muller J."/>
            <person name="Li T."/>
            <person name="Alvey R.M."/>
            <person name="Vogl K."/>
            <person name="Frigaard N.U."/>
            <person name="Rockwell N.C."/>
            <person name="Boyd E.S."/>
            <person name="Tomsho L.P."/>
            <person name="Schuster S.C."/>
            <person name="Henke P."/>
            <person name="Rohde M."/>
            <person name="Overmann J."/>
            <person name="Bryant D.A."/>
        </authorList>
    </citation>
    <scope>NUCLEOTIDE SEQUENCE [LARGE SCALE GENOMIC DNA]</scope>
    <source>
        <strain evidence="9">CR</strain>
    </source>
</reference>
<evidence type="ECO:0000256" key="3">
    <source>
        <dbReference type="ARBA" id="ARBA00022763"/>
    </source>
</evidence>
<keyword evidence="4 5" id="KW-0234">DNA repair</keyword>
<dbReference type="CDD" id="cd16926">
    <property type="entry name" value="HATPase_MutL-MLH-PMS-like"/>
    <property type="match status" value="1"/>
</dbReference>
<dbReference type="InterPro" id="IPR037198">
    <property type="entry name" value="MutL_C_sf"/>
</dbReference>
<evidence type="ECO:0000256" key="1">
    <source>
        <dbReference type="ARBA" id="ARBA00006082"/>
    </source>
</evidence>
<gene>
    <name evidence="5 9" type="primary">mutL</name>
    <name evidence="9" type="ORF">Cenrod_0467</name>
</gene>
<dbReference type="InterPro" id="IPR036890">
    <property type="entry name" value="HATPase_C_sf"/>
</dbReference>
<dbReference type="InterPro" id="IPR014721">
    <property type="entry name" value="Ribsml_uS5_D2-typ_fold_subgr"/>
</dbReference>
<dbReference type="NCBIfam" id="TIGR00585">
    <property type="entry name" value="mutl"/>
    <property type="match status" value="1"/>
</dbReference>